<keyword evidence="6" id="KW-1185">Reference proteome</keyword>
<dbReference type="InterPro" id="IPR002818">
    <property type="entry name" value="DJ-1/PfpI"/>
</dbReference>
<dbReference type="PANTHER" id="PTHR48094">
    <property type="entry name" value="PROTEIN/NUCLEIC ACID DEGLYCASE DJ-1-RELATED"/>
    <property type="match status" value="1"/>
</dbReference>
<name>A0A2N5Y234_9GAMM</name>
<dbReference type="Proteomes" id="UP000234845">
    <property type="component" value="Unassembled WGS sequence"/>
</dbReference>
<dbReference type="OrthoDB" id="9792284at2"/>
<comment type="caution">
    <text evidence="5">The sequence shown here is derived from an EMBL/GenBank/DDBJ whole genome shotgun (WGS) entry which is preliminary data.</text>
</comment>
<feature type="domain" description="DJ-1/PfpI" evidence="4">
    <location>
        <begin position="76"/>
        <end position="215"/>
    </location>
</feature>
<proteinExistence type="inferred from homology"/>
<evidence type="ECO:0000313" key="6">
    <source>
        <dbReference type="Proteomes" id="UP000234845"/>
    </source>
</evidence>
<comment type="similarity">
    <text evidence="3">Belongs to the peptidase C56 family. HSP31-like subfamily.</text>
</comment>
<keyword evidence="1" id="KW-0346">Stress response</keyword>
<organism evidence="5 6">
    <name type="scientific">Kineobactrum sediminis</name>
    <dbReference type="NCBI Taxonomy" id="1905677"/>
    <lineage>
        <taxon>Bacteria</taxon>
        <taxon>Pseudomonadati</taxon>
        <taxon>Pseudomonadota</taxon>
        <taxon>Gammaproteobacteria</taxon>
        <taxon>Cellvibrionales</taxon>
        <taxon>Halieaceae</taxon>
        <taxon>Kineobactrum</taxon>
    </lineage>
</organism>
<dbReference type="EMBL" id="PKLZ01000008">
    <property type="protein sequence ID" value="PLW82453.1"/>
    <property type="molecule type" value="Genomic_DNA"/>
</dbReference>
<dbReference type="AlphaFoldDB" id="A0A2N5Y234"/>
<reference evidence="6" key="1">
    <citation type="submission" date="2017-11" db="EMBL/GenBank/DDBJ databases">
        <title>The draft genome sequence of Chromatocurvus sp. F02.</title>
        <authorList>
            <person name="Du Z.-J."/>
            <person name="Chang Y.-Q."/>
        </authorList>
    </citation>
    <scope>NUCLEOTIDE SEQUENCE [LARGE SCALE GENOMIC DNA]</scope>
    <source>
        <strain evidence="6">F02</strain>
    </source>
</reference>
<keyword evidence="5" id="KW-0808">Transferase</keyword>
<dbReference type="Pfam" id="PF01965">
    <property type="entry name" value="DJ-1_PfpI"/>
    <property type="match status" value="1"/>
</dbReference>
<evidence type="ECO:0000256" key="1">
    <source>
        <dbReference type="ARBA" id="ARBA00023016"/>
    </source>
</evidence>
<sequence length="287" mass="31383">MRSTMKKLLYVLLALVVIAGVLLTALPTVLHKAGWHPKYEGPTWDLPGKRALIITTSHSVLAAPGETKGKATGVFGSEFTHPYYTFQDGGMEVEIASVQGGEIPIDPGSFFYALKSPEDERYLNDPIAQAKVKNSIPIADVDMSQYDIVFIAGGWGAAYDLAQSPELAEKVSQAYYADRTPVLGGVCHGLLGLVSARDRDGKLLVAGRRMTGVTDKQIREFGIDLTPRHPETELRKAGAVFESSTAFRDMFATHVVVDDQKRFVTGQNQNSGLETSHRMMQVIAERE</sequence>
<evidence type="ECO:0000256" key="3">
    <source>
        <dbReference type="ARBA" id="ARBA00038493"/>
    </source>
</evidence>
<accession>A0A2N5Y234</accession>
<keyword evidence="2" id="KW-0456">Lyase</keyword>
<dbReference type="CDD" id="cd03141">
    <property type="entry name" value="GATase1_Hsp31_like"/>
    <property type="match status" value="1"/>
</dbReference>
<gene>
    <name evidence="5" type="ORF">CWI75_11900</name>
</gene>
<dbReference type="PANTHER" id="PTHR48094:SF11">
    <property type="entry name" value="GLUTATHIONE-INDEPENDENT GLYOXALASE HSP31-RELATED"/>
    <property type="match status" value="1"/>
</dbReference>
<evidence type="ECO:0000259" key="4">
    <source>
        <dbReference type="Pfam" id="PF01965"/>
    </source>
</evidence>
<dbReference type="GO" id="GO:0005737">
    <property type="term" value="C:cytoplasm"/>
    <property type="evidence" value="ECO:0007669"/>
    <property type="project" value="TreeGrafter"/>
</dbReference>
<evidence type="ECO:0000256" key="2">
    <source>
        <dbReference type="ARBA" id="ARBA00023239"/>
    </source>
</evidence>
<dbReference type="InterPro" id="IPR029062">
    <property type="entry name" value="Class_I_gatase-like"/>
</dbReference>
<dbReference type="GO" id="GO:0016740">
    <property type="term" value="F:transferase activity"/>
    <property type="evidence" value="ECO:0007669"/>
    <property type="project" value="UniProtKB-KW"/>
</dbReference>
<dbReference type="SUPFAM" id="SSF52317">
    <property type="entry name" value="Class I glutamine amidotransferase-like"/>
    <property type="match status" value="1"/>
</dbReference>
<evidence type="ECO:0000313" key="5">
    <source>
        <dbReference type="EMBL" id="PLW82453.1"/>
    </source>
</evidence>
<keyword evidence="5" id="KW-0315">Glutamine amidotransferase</keyword>
<protein>
    <submittedName>
        <fullName evidence="5">Type 1 glutamine amidotransferase domain-containing protein</fullName>
    </submittedName>
</protein>
<dbReference type="Gene3D" id="3.40.50.880">
    <property type="match status" value="1"/>
</dbReference>
<dbReference type="InterPro" id="IPR050325">
    <property type="entry name" value="Prot/Nucl_acid_deglycase"/>
</dbReference>
<dbReference type="GO" id="GO:0019172">
    <property type="term" value="F:glyoxalase III activity"/>
    <property type="evidence" value="ECO:0007669"/>
    <property type="project" value="TreeGrafter"/>
</dbReference>
<dbReference type="GO" id="GO:0019243">
    <property type="term" value="P:methylglyoxal catabolic process to D-lactate via S-lactoyl-glutathione"/>
    <property type="evidence" value="ECO:0007669"/>
    <property type="project" value="TreeGrafter"/>
</dbReference>